<dbReference type="Gene3D" id="3.40.630.30">
    <property type="match status" value="1"/>
</dbReference>
<accession>A0A0R2GUG9</accession>
<organism evidence="2 3">
    <name type="scientific">Kandleria vitulina DSM 20405</name>
    <dbReference type="NCBI Taxonomy" id="1410657"/>
    <lineage>
        <taxon>Bacteria</taxon>
        <taxon>Bacillati</taxon>
        <taxon>Bacillota</taxon>
        <taxon>Erysipelotrichia</taxon>
        <taxon>Erysipelotrichales</taxon>
        <taxon>Coprobacillaceae</taxon>
        <taxon>Kandleria</taxon>
    </lineage>
</organism>
<feature type="domain" description="N-acetyltransferase" evidence="1">
    <location>
        <begin position="1"/>
        <end position="173"/>
    </location>
</feature>
<proteinExistence type="predicted"/>
<dbReference type="Pfam" id="PF00583">
    <property type="entry name" value="Acetyltransf_1"/>
    <property type="match status" value="1"/>
</dbReference>
<dbReference type="EMBL" id="JQBL01000096">
    <property type="protein sequence ID" value="KRN44200.1"/>
    <property type="molecule type" value="Genomic_DNA"/>
</dbReference>
<dbReference type="SUPFAM" id="SSF55729">
    <property type="entry name" value="Acyl-CoA N-acyltransferases (Nat)"/>
    <property type="match status" value="1"/>
</dbReference>
<dbReference type="GO" id="GO:0016747">
    <property type="term" value="F:acyltransferase activity, transferring groups other than amino-acyl groups"/>
    <property type="evidence" value="ECO:0007669"/>
    <property type="project" value="InterPro"/>
</dbReference>
<protein>
    <recommendedName>
        <fullName evidence="1">N-acetyltransferase domain-containing protein</fullName>
    </recommendedName>
</protein>
<name>A0A0R2GUG9_9FIRM</name>
<dbReference type="RefSeq" id="WP_056995155.1">
    <property type="nucleotide sequence ID" value="NZ_JQBL01000096.1"/>
</dbReference>
<comment type="caution">
    <text evidence="2">The sequence shown here is derived from an EMBL/GenBank/DDBJ whole genome shotgun (WGS) entry which is preliminary data.</text>
</comment>
<evidence type="ECO:0000313" key="2">
    <source>
        <dbReference type="EMBL" id="KRN44200.1"/>
    </source>
</evidence>
<dbReference type="InterPro" id="IPR000182">
    <property type="entry name" value="GNAT_dom"/>
</dbReference>
<sequence>MIIRHAQQEEMSKIIALYDQAKSYFRKMNIFQWQDGYPNEKTLLDDIIKEGSYVLVHNDEIIGSMYFAIEDDESYHEITNGRWLTDNPYSVIHRIVIDENFKGHSLASKMLDYCIEQSLNKNIHSIRIDTHKDNLSMQKFLIKNRFTLCGDITLKNGDPRIGFEKIIGRVKSL</sequence>
<dbReference type="InterPro" id="IPR016181">
    <property type="entry name" value="Acyl_CoA_acyltransferase"/>
</dbReference>
<dbReference type="PATRIC" id="fig|1410657.5.peg.2198"/>
<evidence type="ECO:0000259" key="1">
    <source>
        <dbReference type="PROSITE" id="PS51186"/>
    </source>
</evidence>
<dbReference type="PROSITE" id="PS51186">
    <property type="entry name" value="GNAT"/>
    <property type="match status" value="1"/>
</dbReference>
<evidence type="ECO:0000313" key="3">
    <source>
        <dbReference type="Proteomes" id="UP000051841"/>
    </source>
</evidence>
<keyword evidence="3" id="KW-1185">Reference proteome</keyword>
<dbReference type="AlphaFoldDB" id="A0A0R2GUG9"/>
<gene>
    <name evidence="2" type="ORF">IV49_GL002125</name>
</gene>
<reference evidence="2 3" key="1">
    <citation type="journal article" date="2015" name="Genome Announc.">
        <title>Expanding the biotechnology potential of lactobacilli through comparative genomics of 213 strains and associated genera.</title>
        <authorList>
            <person name="Sun Z."/>
            <person name="Harris H.M."/>
            <person name="McCann A."/>
            <person name="Guo C."/>
            <person name="Argimon S."/>
            <person name="Zhang W."/>
            <person name="Yang X."/>
            <person name="Jeffery I.B."/>
            <person name="Cooney J.C."/>
            <person name="Kagawa T.F."/>
            <person name="Liu W."/>
            <person name="Song Y."/>
            <person name="Salvetti E."/>
            <person name="Wrobel A."/>
            <person name="Rasinkangas P."/>
            <person name="Parkhill J."/>
            <person name="Rea M.C."/>
            <person name="O'Sullivan O."/>
            <person name="Ritari J."/>
            <person name="Douillard F.P."/>
            <person name="Paul Ross R."/>
            <person name="Yang R."/>
            <person name="Briner A.E."/>
            <person name="Felis G.E."/>
            <person name="de Vos W.M."/>
            <person name="Barrangou R."/>
            <person name="Klaenhammer T.R."/>
            <person name="Caufield P.W."/>
            <person name="Cui Y."/>
            <person name="Zhang H."/>
            <person name="O'Toole P.W."/>
        </authorList>
    </citation>
    <scope>NUCLEOTIDE SEQUENCE [LARGE SCALE GENOMIC DNA]</scope>
    <source>
        <strain evidence="2 3">DSM 20405</strain>
    </source>
</reference>
<dbReference type="Proteomes" id="UP000051841">
    <property type="component" value="Unassembled WGS sequence"/>
</dbReference>